<protein>
    <submittedName>
        <fullName evidence="1">Uncharacterized protein</fullName>
    </submittedName>
</protein>
<proteinExistence type="predicted"/>
<keyword evidence="2" id="KW-1185">Reference proteome</keyword>
<dbReference type="AlphaFoldDB" id="A0A4C1VKA2"/>
<evidence type="ECO:0000313" key="2">
    <source>
        <dbReference type="Proteomes" id="UP000299102"/>
    </source>
</evidence>
<reference evidence="1 2" key="1">
    <citation type="journal article" date="2019" name="Commun. Biol.">
        <title>The bagworm genome reveals a unique fibroin gene that provides high tensile strength.</title>
        <authorList>
            <person name="Kono N."/>
            <person name="Nakamura H."/>
            <person name="Ohtoshi R."/>
            <person name="Tomita M."/>
            <person name="Numata K."/>
            <person name="Arakawa K."/>
        </authorList>
    </citation>
    <scope>NUCLEOTIDE SEQUENCE [LARGE SCALE GENOMIC DNA]</scope>
</reference>
<dbReference type="Proteomes" id="UP000299102">
    <property type="component" value="Unassembled WGS sequence"/>
</dbReference>
<organism evidence="1 2">
    <name type="scientific">Eumeta variegata</name>
    <name type="common">Bagworm moth</name>
    <name type="synonym">Eumeta japonica</name>
    <dbReference type="NCBI Taxonomy" id="151549"/>
    <lineage>
        <taxon>Eukaryota</taxon>
        <taxon>Metazoa</taxon>
        <taxon>Ecdysozoa</taxon>
        <taxon>Arthropoda</taxon>
        <taxon>Hexapoda</taxon>
        <taxon>Insecta</taxon>
        <taxon>Pterygota</taxon>
        <taxon>Neoptera</taxon>
        <taxon>Endopterygota</taxon>
        <taxon>Lepidoptera</taxon>
        <taxon>Glossata</taxon>
        <taxon>Ditrysia</taxon>
        <taxon>Tineoidea</taxon>
        <taxon>Psychidae</taxon>
        <taxon>Oiketicinae</taxon>
        <taxon>Eumeta</taxon>
    </lineage>
</organism>
<name>A0A4C1VKA2_EUMVA</name>
<accession>A0A4C1VKA2</accession>
<gene>
    <name evidence="1" type="ORF">EVAR_95580_1</name>
</gene>
<sequence>MTASKCSPDISKTCELSCAPASDGSIRVRDLKDLELYPLFIGPVLVSVLMTSRTGSFSFSTHRENGRQGKDDGIFLVYHRPTLLQDKNGLARQMKYHTLTINGCETGASDSCDEIPSITPPSDSDFQPKSSSECPWKAMTIYSLMPRRSCCPLLR</sequence>
<dbReference type="EMBL" id="BGZK01000357">
    <property type="protein sequence ID" value="GBP38961.1"/>
    <property type="molecule type" value="Genomic_DNA"/>
</dbReference>
<evidence type="ECO:0000313" key="1">
    <source>
        <dbReference type="EMBL" id="GBP38961.1"/>
    </source>
</evidence>
<comment type="caution">
    <text evidence="1">The sequence shown here is derived from an EMBL/GenBank/DDBJ whole genome shotgun (WGS) entry which is preliminary data.</text>
</comment>